<feature type="non-terminal residue" evidence="1">
    <location>
        <position position="1"/>
    </location>
</feature>
<organism evidence="1 2">
    <name type="scientific">Symbiodinium pilosum</name>
    <name type="common">Dinoflagellate</name>
    <dbReference type="NCBI Taxonomy" id="2952"/>
    <lineage>
        <taxon>Eukaryota</taxon>
        <taxon>Sar</taxon>
        <taxon>Alveolata</taxon>
        <taxon>Dinophyceae</taxon>
        <taxon>Suessiales</taxon>
        <taxon>Symbiodiniaceae</taxon>
        <taxon>Symbiodinium</taxon>
    </lineage>
</organism>
<sequence>MTDGPIKVIVVEDPLGEHGPRPDDAKADRSRFPAQEFVEVCEKRLDAYRKVTALTVSDFASALPGMDVTSVTYPSELKRLAWHPAVTARDASVAYAVGAGRSRWLQAEDEIVAPWSELMPLMEQLQESLSILPADNVALVGLGTGAHVALALAYSLVEKRGIIPARLYAVCPPTVWPVADAPPAGALVTTPIRYLTCPESVAGPPWRLETSTFGDFRHQHFE</sequence>
<evidence type="ECO:0000313" key="2">
    <source>
        <dbReference type="Proteomes" id="UP000649617"/>
    </source>
</evidence>
<evidence type="ECO:0000313" key="1">
    <source>
        <dbReference type="EMBL" id="CAE7321431.1"/>
    </source>
</evidence>
<accession>A0A812P7E4</accession>
<comment type="caution">
    <text evidence="1">The sequence shown here is derived from an EMBL/GenBank/DDBJ whole genome shotgun (WGS) entry which is preliminary data.</text>
</comment>
<gene>
    <name evidence="1" type="ORF">SPIL2461_LOCUS7424</name>
</gene>
<dbReference type="OrthoDB" id="10305758at2759"/>
<dbReference type="SUPFAM" id="SSF53474">
    <property type="entry name" value="alpha/beta-Hydrolases"/>
    <property type="match status" value="1"/>
</dbReference>
<protein>
    <submittedName>
        <fullName evidence="1">Uncharacterized protein</fullName>
    </submittedName>
</protein>
<dbReference type="Proteomes" id="UP000649617">
    <property type="component" value="Unassembled WGS sequence"/>
</dbReference>
<dbReference type="EMBL" id="CAJNIZ010011559">
    <property type="protein sequence ID" value="CAE7321431.1"/>
    <property type="molecule type" value="Genomic_DNA"/>
</dbReference>
<dbReference type="InterPro" id="IPR029058">
    <property type="entry name" value="AB_hydrolase_fold"/>
</dbReference>
<name>A0A812P7E4_SYMPI</name>
<proteinExistence type="predicted"/>
<reference evidence="1" key="1">
    <citation type="submission" date="2021-02" db="EMBL/GenBank/DDBJ databases">
        <authorList>
            <person name="Dougan E. K."/>
            <person name="Rhodes N."/>
            <person name="Thang M."/>
            <person name="Chan C."/>
        </authorList>
    </citation>
    <scope>NUCLEOTIDE SEQUENCE</scope>
</reference>
<dbReference type="AlphaFoldDB" id="A0A812P7E4"/>
<keyword evidence="2" id="KW-1185">Reference proteome</keyword>